<dbReference type="KEGG" id="salc:C2138_11180"/>
<name>A0A2U1T154_9MICO</name>
<feature type="domain" description="Activator of Hsp90 ATPase homologue 1/2-like C-terminal" evidence="2">
    <location>
        <begin position="60"/>
        <end position="130"/>
    </location>
</feature>
<dbReference type="EMBL" id="QEEX01000001">
    <property type="protein sequence ID" value="PWB97493.1"/>
    <property type="molecule type" value="Genomic_DNA"/>
</dbReference>
<gene>
    <name evidence="3" type="ORF">DF220_06350</name>
</gene>
<accession>A0A2U1T154</accession>
<dbReference type="OrthoDB" id="4549061at2"/>
<keyword evidence="4" id="KW-1185">Reference proteome</keyword>
<protein>
    <submittedName>
        <fullName evidence="3">Activator of Hsp90 ATPase 1 family protein</fullName>
    </submittedName>
</protein>
<dbReference type="Pfam" id="PF08327">
    <property type="entry name" value="AHSA1"/>
    <property type="match status" value="1"/>
</dbReference>
<dbReference type="InterPro" id="IPR013538">
    <property type="entry name" value="ASHA1/2-like_C"/>
</dbReference>
<dbReference type="SUPFAM" id="SSF55961">
    <property type="entry name" value="Bet v1-like"/>
    <property type="match status" value="1"/>
</dbReference>
<dbReference type="Proteomes" id="UP000244978">
    <property type="component" value="Unassembled WGS sequence"/>
</dbReference>
<comment type="caution">
    <text evidence="3">The sequence shown here is derived from an EMBL/GenBank/DDBJ whole genome shotgun (WGS) entry which is preliminary data.</text>
</comment>
<dbReference type="RefSeq" id="WP_108517881.1">
    <property type="nucleotide sequence ID" value="NZ_CP026951.1"/>
</dbReference>
<reference evidence="4" key="1">
    <citation type="submission" date="2018-04" db="EMBL/GenBank/DDBJ databases">
        <authorList>
            <person name="Liu S."/>
            <person name="Wang Z."/>
            <person name="Li J."/>
        </authorList>
    </citation>
    <scope>NUCLEOTIDE SEQUENCE [LARGE SCALE GENOMIC DNA]</scope>
    <source>
        <strain evidence="4">S1194</strain>
    </source>
</reference>
<organism evidence="3 4">
    <name type="scientific">Homoserinimonas hongtaonis</name>
    <dbReference type="NCBI Taxonomy" id="2079791"/>
    <lineage>
        <taxon>Bacteria</taxon>
        <taxon>Bacillati</taxon>
        <taxon>Actinomycetota</taxon>
        <taxon>Actinomycetes</taxon>
        <taxon>Micrococcales</taxon>
        <taxon>Microbacteriaceae</taxon>
        <taxon>Homoserinimonas</taxon>
    </lineage>
</organism>
<evidence type="ECO:0000256" key="1">
    <source>
        <dbReference type="ARBA" id="ARBA00006817"/>
    </source>
</evidence>
<sequence>MAASKTYKTGRNRGDSFDVGVRQSVAVPLDAAWAFLVGPGLPLWLGETELPTKQNDTYETEDGVRGVIHRYAENEKVKLTWRPADWPHNTTLTVAVKQADGHIVVSINHDGLADREERSMMLGHWKNVLADVVNRLENL</sequence>
<evidence type="ECO:0000259" key="2">
    <source>
        <dbReference type="Pfam" id="PF08327"/>
    </source>
</evidence>
<proteinExistence type="inferred from homology"/>
<dbReference type="Gene3D" id="3.30.530.20">
    <property type="match status" value="1"/>
</dbReference>
<dbReference type="AlphaFoldDB" id="A0A2U1T154"/>
<evidence type="ECO:0000313" key="4">
    <source>
        <dbReference type="Proteomes" id="UP000244978"/>
    </source>
</evidence>
<dbReference type="InterPro" id="IPR023393">
    <property type="entry name" value="START-like_dom_sf"/>
</dbReference>
<comment type="similarity">
    <text evidence="1">Belongs to the AHA1 family.</text>
</comment>
<evidence type="ECO:0000313" key="3">
    <source>
        <dbReference type="EMBL" id="PWB97493.1"/>
    </source>
</evidence>